<dbReference type="GO" id="GO:0003700">
    <property type="term" value="F:DNA-binding transcription factor activity"/>
    <property type="evidence" value="ECO:0007669"/>
    <property type="project" value="InterPro"/>
</dbReference>
<dbReference type="PRINTS" id="PR00032">
    <property type="entry name" value="HTHARAC"/>
</dbReference>
<dbReference type="AlphaFoldDB" id="A0AB39L2E4"/>
<keyword evidence="3" id="KW-0804">Transcription</keyword>
<accession>A0AB39L2E4</accession>
<keyword evidence="1" id="KW-0805">Transcription regulation</keyword>
<dbReference type="SUPFAM" id="SSF46689">
    <property type="entry name" value="Homeodomain-like"/>
    <property type="match status" value="1"/>
</dbReference>
<dbReference type="GO" id="GO:0043565">
    <property type="term" value="F:sequence-specific DNA binding"/>
    <property type="evidence" value="ECO:0007669"/>
    <property type="project" value="InterPro"/>
</dbReference>
<sequence length="364" mass="38891">MTEVGRQSGVHATGTARARSLKFSTDGIPAANRVELWTIHNAKALIALDIRTMDDSPLTAAEINLHFPSIKLAQVRGSAQVIERNEPYIRRNPTDVIGVFFALKGEAFFYYPGGFETLRPGQAVIYDADQPYMRGFHRGVEEMVLTIPRDDYLALSGGKPLLRPVVVDFHEAGPANRHMLALARLVRDALAEGMGAGATGGAPLDSGAVESTSLELLRLLVAGRGGGTPEGYLAAAKCFIEDHLGDPGLCPAQVADAVGISERHLTRVFAEAGEPPAAYVMSRRLERARAILEDGSERTTPIAALASRCGFSSQAYFARVFKARFGTTPLKARREACSEGLVLPAHDPLLGGTFNPQGIGSEGG</sequence>
<evidence type="ECO:0000256" key="2">
    <source>
        <dbReference type="ARBA" id="ARBA00023125"/>
    </source>
</evidence>
<evidence type="ECO:0000259" key="4">
    <source>
        <dbReference type="PROSITE" id="PS01124"/>
    </source>
</evidence>
<dbReference type="Pfam" id="PF14525">
    <property type="entry name" value="AraC_binding_2"/>
    <property type="match status" value="1"/>
</dbReference>
<dbReference type="PANTHER" id="PTHR46796:SF6">
    <property type="entry name" value="ARAC SUBFAMILY"/>
    <property type="match status" value="1"/>
</dbReference>
<dbReference type="PROSITE" id="PS01124">
    <property type="entry name" value="HTH_ARAC_FAMILY_2"/>
    <property type="match status" value="1"/>
</dbReference>
<protein>
    <submittedName>
        <fullName evidence="5">Helix-turn-helix domain-containing protein</fullName>
    </submittedName>
</protein>
<dbReference type="PROSITE" id="PS00041">
    <property type="entry name" value="HTH_ARAC_FAMILY_1"/>
    <property type="match status" value="1"/>
</dbReference>
<dbReference type="SMART" id="SM00342">
    <property type="entry name" value="HTH_ARAC"/>
    <property type="match status" value="1"/>
</dbReference>
<dbReference type="InterPro" id="IPR035418">
    <property type="entry name" value="AraC-bd_2"/>
</dbReference>
<dbReference type="InterPro" id="IPR018062">
    <property type="entry name" value="HTH_AraC-typ_CS"/>
</dbReference>
<dbReference type="InterPro" id="IPR009057">
    <property type="entry name" value="Homeodomain-like_sf"/>
</dbReference>
<dbReference type="PANTHER" id="PTHR46796">
    <property type="entry name" value="HTH-TYPE TRANSCRIPTIONAL ACTIVATOR RHAS-RELATED"/>
    <property type="match status" value="1"/>
</dbReference>
<dbReference type="RefSeq" id="WP_369045689.1">
    <property type="nucleotide sequence ID" value="NZ_CP163302.1"/>
</dbReference>
<evidence type="ECO:0000256" key="1">
    <source>
        <dbReference type="ARBA" id="ARBA00023015"/>
    </source>
</evidence>
<reference evidence="5" key="1">
    <citation type="submission" date="2024-07" db="EMBL/GenBank/DDBJ databases">
        <authorList>
            <person name="fu j."/>
        </authorList>
    </citation>
    <scope>NUCLEOTIDE SEQUENCE</scope>
    <source>
        <strain evidence="5">P10A9</strain>
    </source>
</reference>
<dbReference type="InterPro" id="IPR018060">
    <property type="entry name" value="HTH_AraC"/>
</dbReference>
<evidence type="ECO:0000256" key="3">
    <source>
        <dbReference type="ARBA" id="ARBA00023163"/>
    </source>
</evidence>
<proteinExistence type="predicted"/>
<gene>
    <name evidence="5" type="ORF">AB5L97_17870</name>
</gene>
<dbReference type="EMBL" id="CP163302">
    <property type="protein sequence ID" value="XDP45109.1"/>
    <property type="molecule type" value="Genomic_DNA"/>
</dbReference>
<dbReference type="Gene3D" id="1.10.10.60">
    <property type="entry name" value="Homeodomain-like"/>
    <property type="match status" value="1"/>
</dbReference>
<dbReference type="Pfam" id="PF12833">
    <property type="entry name" value="HTH_18"/>
    <property type="match status" value="1"/>
</dbReference>
<name>A0AB39L2E4_9MICC</name>
<evidence type="ECO:0000313" key="5">
    <source>
        <dbReference type="EMBL" id="XDP45109.1"/>
    </source>
</evidence>
<dbReference type="KEGG" id="spue:AB5L97_17870"/>
<dbReference type="InterPro" id="IPR020449">
    <property type="entry name" value="Tscrpt_reg_AraC-type_HTH"/>
</dbReference>
<feature type="domain" description="HTH araC/xylS-type" evidence="4">
    <location>
        <begin position="234"/>
        <end position="335"/>
    </location>
</feature>
<keyword evidence="2" id="KW-0238">DNA-binding</keyword>
<organism evidence="5">
    <name type="scientific">Sinomonas puerhi</name>
    <dbReference type="NCBI Taxonomy" id="3238584"/>
    <lineage>
        <taxon>Bacteria</taxon>
        <taxon>Bacillati</taxon>
        <taxon>Actinomycetota</taxon>
        <taxon>Actinomycetes</taxon>
        <taxon>Micrococcales</taxon>
        <taxon>Micrococcaceae</taxon>
        <taxon>Sinomonas</taxon>
    </lineage>
</organism>
<dbReference type="InterPro" id="IPR050204">
    <property type="entry name" value="AraC_XylS_family_regulators"/>
</dbReference>